<dbReference type="Pfam" id="PF03721">
    <property type="entry name" value="UDPG_MGDP_dh_N"/>
    <property type="match status" value="1"/>
</dbReference>
<keyword evidence="7" id="KW-1185">Reference proteome</keyword>
<dbReference type="Proteomes" id="UP000199652">
    <property type="component" value="Unassembled WGS sequence"/>
</dbReference>
<comment type="similarity">
    <text evidence="1 4">Belongs to the UDP-glucose/GDP-mannose dehydrogenase family.</text>
</comment>
<proteinExistence type="inferred from homology"/>
<dbReference type="InterPro" id="IPR008927">
    <property type="entry name" value="6-PGluconate_DH-like_C_sf"/>
</dbReference>
<dbReference type="PANTHER" id="PTHR43750">
    <property type="entry name" value="UDP-GLUCOSE 6-DEHYDROGENASE TUAD"/>
    <property type="match status" value="1"/>
</dbReference>
<organism evidence="6 7">
    <name type="scientific">Eubacterium barkeri</name>
    <name type="common">Clostridium barkeri</name>
    <dbReference type="NCBI Taxonomy" id="1528"/>
    <lineage>
        <taxon>Bacteria</taxon>
        <taxon>Bacillati</taxon>
        <taxon>Bacillota</taxon>
        <taxon>Clostridia</taxon>
        <taxon>Eubacteriales</taxon>
        <taxon>Eubacteriaceae</taxon>
        <taxon>Eubacterium</taxon>
    </lineage>
</organism>
<dbReference type="RefSeq" id="WP_176770885.1">
    <property type="nucleotide sequence ID" value="NZ_FNOU01000014.1"/>
</dbReference>
<accession>A0A1H3GN58</accession>
<dbReference type="EMBL" id="FNOU01000014">
    <property type="protein sequence ID" value="SDY03934.1"/>
    <property type="molecule type" value="Genomic_DNA"/>
</dbReference>
<gene>
    <name evidence="6" type="ORF">SAMN04488579_11437</name>
</gene>
<dbReference type="STRING" id="1528.SAMN04488579_11437"/>
<reference evidence="7" key="1">
    <citation type="submission" date="2016-10" db="EMBL/GenBank/DDBJ databases">
        <authorList>
            <person name="Varghese N."/>
            <person name="Submissions S."/>
        </authorList>
    </citation>
    <scope>NUCLEOTIDE SEQUENCE [LARGE SCALE GENOMIC DNA]</scope>
    <source>
        <strain evidence="7">VPI 5359</strain>
    </source>
</reference>
<evidence type="ECO:0000256" key="1">
    <source>
        <dbReference type="ARBA" id="ARBA00006601"/>
    </source>
</evidence>
<name>A0A1H3GN58_EUBBA</name>
<dbReference type="SUPFAM" id="SSF52413">
    <property type="entry name" value="UDP-glucose/GDP-mannose dehydrogenase C-terminal domain"/>
    <property type="match status" value="1"/>
</dbReference>
<dbReference type="InterPro" id="IPR017476">
    <property type="entry name" value="UDP-Glc/GDP-Man"/>
</dbReference>
<dbReference type="Gene3D" id="3.40.50.720">
    <property type="entry name" value="NAD(P)-binding Rossmann-like Domain"/>
    <property type="match status" value="2"/>
</dbReference>
<protein>
    <submittedName>
        <fullName evidence="6">UDP-glucose dehydrogenase</fullName>
    </submittedName>
</protein>
<evidence type="ECO:0000256" key="4">
    <source>
        <dbReference type="PIRNR" id="PIRNR000124"/>
    </source>
</evidence>
<keyword evidence="2" id="KW-0560">Oxidoreductase</keyword>
<evidence type="ECO:0000256" key="3">
    <source>
        <dbReference type="ARBA" id="ARBA00023027"/>
    </source>
</evidence>
<dbReference type="PIRSF" id="PIRSF000124">
    <property type="entry name" value="UDPglc_GDPman_dh"/>
    <property type="match status" value="1"/>
</dbReference>
<dbReference type="InterPro" id="IPR014027">
    <property type="entry name" value="UDP-Glc/GDP-Man_DH_C"/>
</dbReference>
<dbReference type="SMART" id="SM00984">
    <property type="entry name" value="UDPG_MGDP_dh_C"/>
    <property type="match status" value="1"/>
</dbReference>
<evidence type="ECO:0000256" key="2">
    <source>
        <dbReference type="ARBA" id="ARBA00023002"/>
    </source>
</evidence>
<dbReference type="PANTHER" id="PTHR43750:SF3">
    <property type="entry name" value="UDP-GLUCOSE 6-DEHYDROGENASE TUAD"/>
    <property type="match status" value="1"/>
</dbReference>
<dbReference type="InterPro" id="IPR036220">
    <property type="entry name" value="UDP-Glc/GDP-Man_DH_C_sf"/>
</dbReference>
<dbReference type="SUPFAM" id="SSF48179">
    <property type="entry name" value="6-phosphogluconate dehydrogenase C-terminal domain-like"/>
    <property type="match status" value="1"/>
</dbReference>
<evidence type="ECO:0000259" key="5">
    <source>
        <dbReference type="SMART" id="SM00984"/>
    </source>
</evidence>
<evidence type="ECO:0000313" key="7">
    <source>
        <dbReference type="Proteomes" id="UP000199652"/>
    </source>
</evidence>
<dbReference type="InterPro" id="IPR001732">
    <property type="entry name" value="UDP-Glc/GDP-Man_DH_N"/>
</dbReference>
<dbReference type="GO" id="GO:0016616">
    <property type="term" value="F:oxidoreductase activity, acting on the CH-OH group of donors, NAD or NADP as acceptor"/>
    <property type="evidence" value="ECO:0007669"/>
    <property type="project" value="InterPro"/>
</dbReference>
<dbReference type="InterPro" id="IPR036291">
    <property type="entry name" value="NAD(P)-bd_dom_sf"/>
</dbReference>
<dbReference type="InterPro" id="IPR014026">
    <property type="entry name" value="UDP-Glc/GDP-Man_DH_dimer"/>
</dbReference>
<sequence length="443" mass="48032">MENTEKTSMVGGVIGLTVEGLSWGAVLARAGVSAMCTDMDEEMVSGALEGELPGEEPGLSEAVTALTTQKTLVFVSHPRRLILNCPVIFISAMVPIGEDHQPNLRFVEAIARQVANTAVEDRVLVIKSVVPPGSCAAIQGMVDAILAEADKAIRIQVVSMPDLYARGNWLEAMGRTAVMPVGCPGEIPEALGTMLHHLSGAKKRIAHCMPEEAELSAYAYSGLLAIKQTYGDGITRLSQMGGSDPRRIKAIVRMQEKTGYDPFSEALGYGGSCISQEIETLRHLAGEKKAPLGLLESVSGDHKRILRATISRIKKQLRRSKAKKIAVLGMAPIANTDDLRDAPALVVIQALAAAGYQLQLFTPQGLDQAKWRLFRIRDDLLFCLSVKEATQDVDAVVILGRWKGMERLLMPSLGKRMEGTTFIDVVHAFDQDRAAHCGLEYYN</sequence>
<dbReference type="Pfam" id="PF03720">
    <property type="entry name" value="UDPG_MGDP_dh_C"/>
    <property type="match status" value="1"/>
</dbReference>
<dbReference type="Pfam" id="PF00984">
    <property type="entry name" value="UDPG_MGDP_dh"/>
    <property type="match status" value="1"/>
</dbReference>
<dbReference type="AlphaFoldDB" id="A0A1H3GN58"/>
<feature type="domain" description="UDP-glucose/GDP-mannose dehydrogenase C-terminal" evidence="5">
    <location>
        <begin position="326"/>
        <end position="431"/>
    </location>
</feature>
<dbReference type="GO" id="GO:0051287">
    <property type="term" value="F:NAD binding"/>
    <property type="evidence" value="ECO:0007669"/>
    <property type="project" value="InterPro"/>
</dbReference>
<keyword evidence="3" id="KW-0520">NAD</keyword>
<dbReference type="SUPFAM" id="SSF51735">
    <property type="entry name" value="NAD(P)-binding Rossmann-fold domains"/>
    <property type="match status" value="1"/>
</dbReference>
<evidence type="ECO:0000313" key="6">
    <source>
        <dbReference type="EMBL" id="SDY03934.1"/>
    </source>
</evidence>